<dbReference type="OrthoDB" id="4488855at2759"/>
<dbReference type="RefSeq" id="XP_025556294.1">
    <property type="nucleotide sequence ID" value="XM_025698033.1"/>
</dbReference>
<dbReference type="PANTHER" id="PTHR24198">
    <property type="entry name" value="ANKYRIN REPEAT AND PROTEIN KINASE DOMAIN-CONTAINING PROTEIN"/>
    <property type="match status" value="1"/>
</dbReference>
<dbReference type="InterPro" id="IPR036770">
    <property type="entry name" value="Ankyrin_rpt-contain_sf"/>
</dbReference>
<evidence type="ECO:0000256" key="2">
    <source>
        <dbReference type="ARBA" id="ARBA00023043"/>
    </source>
</evidence>
<proteinExistence type="predicted"/>
<gene>
    <name evidence="4" type="ORF">BO97DRAFT_440026</name>
</gene>
<feature type="repeat" description="ANK" evidence="3">
    <location>
        <begin position="192"/>
        <end position="224"/>
    </location>
</feature>
<evidence type="ECO:0000313" key="5">
    <source>
        <dbReference type="Proteomes" id="UP000248961"/>
    </source>
</evidence>
<dbReference type="SUPFAM" id="SSF48403">
    <property type="entry name" value="Ankyrin repeat"/>
    <property type="match status" value="1"/>
</dbReference>
<feature type="repeat" description="ANK" evidence="3">
    <location>
        <begin position="119"/>
        <end position="151"/>
    </location>
</feature>
<evidence type="ECO:0000313" key="4">
    <source>
        <dbReference type="EMBL" id="RAL17140.1"/>
    </source>
</evidence>
<dbReference type="Proteomes" id="UP000248961">
    <property type="component" value="Unassembled WGS sequence"/>
</dbReference>
<dbReference type="InterPro" id="IPR002110">
    <property type="entry name" value="Ankyrin_rpt"/>
</dbReference>
<feature type="repeat" description="ANK" evidence="3">
    <location>
        <begin position="294"/>
        <end position="326"/>
    </location>
</feature>
<organism evidence="4 5">
    <name type="scientific">Aspergillus homomorphus (strain CBS 101889)</name>
    <dbReference type="NCBI Taxonomy" id="1450537"/>
    <lineage>
        <taxon>Eukaryota</taxon>
        <taxon>Fungi</taxon>
        <taxon>Dikarya</taxon>
        <taxon>Ascomycota</taxon>
        <taxon>Pezizomycotina</taxon>
        <taxon>Eurotiomycetes</taxon>
        <taxon>Eurotiomycetidae</taxon>
        <taxon>Eurotiales</taxon>
        <taxon>Aspergillaceae</taxon>
        <taxon>Aspergillus</taxon>
        <taxon>Aspergillus subgen. Circumdati</taxon>
    </lineage>
</organism>
<dbReference type="STRING" id="1450537.A0A395IA58"/>
<dbReference type="EMBL" id="KZ824268">
    <property type="protein sequence ID" value="RAL17140.1"/>
    <property type="molecule type" value="Genomic_DNA"/>
</dbReference>
<dbReference type="Pfam" id="PF00023">
    <property type="entry name" value="Ank"/>
    <property type="match status" value="2"/>
</dbReference>
<evidence type="ECO:0000256" key="1">
    <source>
        <dbReference type="ARBA" id="ARBA00022737"/>
    </source>
</evidence>
<keyword evidence="1" id="KW-0677">Repeat</keyword>
<sequence>MSLDTLPNELLLQLESYIDSQADLAVFLQISSRVYSLLVANLYQRNASAALLYGVQKSLYSTALKALQAGADRNVKSRDKERPVISLAAENGSLEIIRLLLEVSLLSPSPVDLNIFDKNRYTALFLAATHGHASIVELLLAHGANPNLRESTGRTALFMAAIRGHTAVVRTLLAYHDDPRQPDLEIDVVINQGETALLAAARQGHTEIVFMLFKRGASLGTNSRTTVQPVLHSAVLHRQPELLRLVVNRDEIDPNRIHRNRTALGLAVANNDEDLAAILLTDPRVNPDLTLHPGGQTPLMQAILKNNERLIQLLRDAGANPRIMTRLWVSPAMFLEAPTREARQELIDKHYGFGVRLAQDWTLG</sequence>
<dbReference type="GeneID" id="37202322"/>
<dbReference type="VEuPathDB" id="FungiDB:BO97DRAFT_440026"/>
<protein>
    <submittedName>
        <fullName evidence="4">Ankyrin</fullName>
    </submittedName>
</protein>
<dbReference type="PROSITE" id="PS50088">
    <property type="entry name" value="ANK_REPEAT"/>
    <property type="match status" value="4"/>
</dbReference>
<name>A0A395IA58_ASPHC</name>
<keyword evidence="2 3" id="KW-0040">ANK repeat</keyword>
<accession>A0A395IA58</accession>
<dbReference type="SMART" id="SM00248">
    <property type="entry name" value="ANK"/>
    <property type="match status" value="7"/>
</dbReference>
<keyword evidence="5" id="KW-1185">Reference proteome</keyword>
<dbReference type="PANTHER" id="PTHR24198:SF165">
    <property type="entry name" value="ANKYRIN REPEAT-CONTAINING PROTEIN-RELATED"/>
    <property type="match status" value="1"/>
</dbReference>
<evidence type="ECO:0000256" key="3">
    <source>
        <dbReference type="PROSITE-ProRule" id="PRU00023"/>
    </source>
</evidence>
<dbReference type="Pfam" id="PF12796">
    <property type="entry name" value="Ank_2"/>
    <property type="match status" value="2"/>
</dbReference>
<dbReference type="PROSITE" id="PS50297">
    <property type="entry name" value="ANK_REP_REGION"/>
    <property type="match status" value="3"/>
</dbReference>
<feature type="repeat" description="ANK" evidence="3">
    <location>
        <begin position="152"/>
        <end position="184"/>
    </location>
</feature>
<reference evidence="4 5" key="1">
    <citation type="submission" date="2018-02" db="EMBL/GenBank/DDBJ databases">
        <title>The genomes of Aspergillus section Nigri reveals drivers in fungal speciation.</title>
        <authorList>
            <consortium name="DOE Joint Genome Institute"/>
            <person name="Vesth T.C."/>
            <person name="Nybo J."/>
            <person name="Theobald S."/>
            <person name="Brandl J."/>
            <person name="Frisvad J.C."/>
            <person name="Nielsen K.F."/>
            <person name="Lyhne E.K."/>
            <person name="Kogle M.E."/>
            <person name="Kuo A."/>
            <person name="Riley R."/>
            <person name="Clum A."/>
            <person name="Nolan M."/>
            <person name="Lipzen A."/>
            <person name="Salamov A."/>
            <person name="Henrissat B."/>
            <person name="Wiebenga A."/>
            <person name="De vries R.P."/>
            <person name="Grigoriev I.V."/>
            <person name="Mortensen U.H."/>
            <person name="Andersen M.R."/>
            <person name="Baker S.E."/>
        </authorList>
    </citation>
    <scope>NUCLEOTIDE SEQUENCE [LARGE SCALE GENOMIC DNA]</scope>
    <source>
        <strain evidence="4 5">CBS 101889</strain>
    </source>
</reference>
<dbReference type="Gene3D" id="1.25.40.20">
    <property type="entry name" value="Ankyrin repeat-containing domain"/>
    <property type="match status" value="2"/>
</dbReference>
<dbReference type="AlphaFoldDB" id="A0A395IA58"/>